<keyword evidence="4 7" id="KW-0808">Transferase</keyword>
<dbReference type="InterPro" id="IPR036968">
    <property type="entry name" value="Enolpyruvate_Tfrase_sf"/>
</dbReference>
<comment type="catalytic activity">
    <reaction evidence="6">
        <text>3-phosphoshikimate + phosphoenolpyruvate = 5-O-(1-carboxyvinyl)-3-phosphoshikimate + phosphate</text>
        <dbReference type="Rhea" id="RHEA:21256"/>
        <dbReference type="ChEBI" id="CHEBI:43474"/>
        <dbReference type="ChEBI" id="CHEBI:57701"/>
        <dbReference type="ChEBI" id="CHEBI:58702"/>
        <dbReference type="ChEBI" id="CHEBI:145989"/>
        <dbReference type="EC" id="2.5.1.19"/>
    </reaction>
    <physiologicalReaction direction="left-to-right" evidence="6">
        <dbReference type="Rhea" id="RHEA:21257"/>
    </physiologicalReaction>
</comment>
<comment type="caution">
    <text evidence="10">The sequence shown here is derived from an EMBL/GenBank/DDBJ whole genome shotgun (WGS) entry which is preliminary data.</text>
</comment>
<organism evidence="10 11">
    <name type="scientific">Fodinicola feengrottensis</name>
    <dbReference type="NCBI Taxonomy" id="435914"/>
    <lineage>
        <taxon>Bacteria</taxon>
        <taxon>Bacillati</taxon>
        <taxon>Actinomycetota</taxon>
        <taxon>Actinomycetes</taxon>
        <taxon>Mycobacteriales</taxon>
        <taxon>Fodinicola</taxon>
    </lineage>
</organism>
<proteinExistence type="inferred from homology"/>
<dbReference type="Proteomes" id="UP001500618">
    <property type="component" value="Unassembled WGS sequence"/>
</dbReference>
<feature type="binding site" evidence="7">
    <location>
        <position position="414"/>
    </location>
    <ligand>
        <name>phosphoenolpyruvate</name>
        <dbReference type="ChEBI" id="CHEBI:58702"/>
    </ligand>
</feature>
<keyword evidence="5 7" id="KW-0057">Aromatic amino acid biosynthesis</keyword>
<keyword evidence="11" id="KW-1185">Reference proteome</keyword>
<comment type="pathway">
    <text evidence="1 7">Metabolic intermediate biosynthesis; chorismate biosynthesis; chorismate from D-erythrose 4-phosphate and phosphoenolpyruvate: step 6/7.</text>
</comment>
<evidence type="ECO:0000256" key="8">
    <source>
        <dbReference type="SAM" id="MobiDB-lite"/>
    </source>
</evidence>
<protein>
    <recommendedName>
        <fullName evidence="7">3-phosphoshikimate 1-carboxyvinyltransferase</fullName>
        <ecNumber evidence="7">2.5.1.19</ecNumber>
    </recommendedName>
    <alternativeName>
        <fullName evidence="7">5-enolpyruvylshikimate-3-phosphate synthase</fullName>
        <shortName evidence="7">EPSP synthase</shortName>
        <shortName evidence="7">EPSPS</shortName>
    </alternativeName>
</protein>
<comment type="subunit">
    <text evidence="7">Monomer.</text>
</comment>
<feature type="binding site" evidence="7">
    <location>
        <position position="36"/>
    </location>
    <ligand>
        <name>3-phosphoshikimate</name>
        <dbReference type="ChEBI" id="CHEBI:145989"/>
    </ligand>
</feature>
<comment type="subcellular location">
    <subcellularLocation>
        <location evidence="7">Cytoplasm</location>
    </subcellularLocation>
</comment>
<dbReference type="InterPro" id="IPR023193">
    <property type="entry name" value="EPSP_synthase_CS"/>
</dbReference>
<evidence type="ECO:0000256" key="7">
    <source>
        <dbReference type="HAMAP-Rule" id="MF_00210"/>
    </source>
</evidence>
<comment type="similarity">
    <text evidence="2 7">Belongs to the EPSP synthase family.</text>
</comment>
<feature type="active site" description="Proton acceptor" evidence="7">
    <location>
        <position position="317"/>
    </location>
</feature>
<dbReference type="HAMAP" id="MF_00210">
    <property type="entry name" value="EPSP_synth"/>
    <property type="match status" value="1"/>
</dbReference>
<accession>A0ABN2GFY9</accession>
<dbReference type="PROSITE" id="PS00104">
    <property type="entry name" value="EPSP_SYNTHASE_1"/>
    <property type="match status" value="1"/>
</dbReference>
<feature type="binding site" evidence="7">
    <location>
        <position position="176"/>
    </location>
    <ligand>
        <name>phosphoenolpyruvate</name>
        <dbReference type="ChEBI" id="CHEBI:58702"/>
    </ligand>
</feature>
<dbReference type="NCBIfam" id="TIGR01356">
    <property type="entry name" value="aroA"/>
    <property type="match status" value="1"/>
</dbReference>
<dbReference type="Pfam" id="PF00275">
    <property type="entry name" value="EPSP_synthase"/>
    <property type="match status" value="1"/>
</dbReference>
<reference evidence="10 11" key="1">
    <citation type="journal article" date="2019" name="Int. J. Syst. Evol. Microbiol.">
        <title>The Global Catalogue of Microorganisms (GCM) 10K type strain sequencing project: providing services to taxonomists for standard genome sequencing and annotation.</title>
        <authorList>
            <consortium name="The Broad Institute Genomics Platform"/>
            <consortium name="The Broad Institute Genome Sequencing Center for Infectious Disease"/>
            <person name="Wu L."/>
            <person name="Ma J."/>
        </authorList>
    </citation>
    <scope>NUCLEOTIDE SEQUENCE [LARGE SCALE GENOMIC DNA]</scope>
    <source>
        <strain evidence="10 11">JCM 14718</strain>
    </source>
</reference>
<evidence type="ECO:0000256" key="2">
    <source>
        <dbReference type="ARBA" id="ARBA00009948"/>
    </source>
</evidence>
<dbReference type="EMBL" id="BAAANY010000008">
    <property type="protein sequence ID" value="GAA1670635.1"/>
    <property type="molecule type" value="Genomic_DNA"/>
</dbReference>
<dbReference type="CDD" id="cd01556">
    <property type="entry name" value="EPSP_synthase"/>
    <property type="match status" value="1"/>
</dbReference>
<feature type="region of interest" description="Disordered" evidence="8">
    <location>
        <begin position="1"/>
        <end position="21"/>
    </location>
</feature>
<evidence type="ECO:0000256" key="3">
    <source>
        <dbReference type="ARBA" id="ARBA00022605"/>
    </source>
</evidence>
<feature type="binding site" evidence="7">
    <location>
        <position position="176"/>
    </location>
    <ligand>
        <name>3-phosphoshikimate</name>
        <dbReference type="ChEBI" id="CHEBI:145989"/>
    </ligand>
</feature>
<dbReference type="PIRSF" id="PIRSF000505">
    <property type="entry name" value="EPSPS"/>
    <property type="match status" value="1"/>
</dbReference>
<feature type="binding site" evidence="7">
    <location>
        <position position="348"/>
    </location>
    <ligand>
        <name>phosphoenolpyruvate</name>
        <dbReference type="ChEBI" id="CHEBI:58702"/>
    </ligand>
</feature>
<evidence type="ECO:0000256" key="5">
    <source>
        <dbReference type="ARBA" id="ARBA00023141"/>
    </source>
</evidence>
<dbReference type="InterPro" id="IPR013792">
    <property type="entry name" value="RNA3'P_cycl/enolpyr_Trfase_a/b"/>
</dbReference>
<dbReference type="SUPFAM" id="SSF55205">
    <property type="entry name" value="EPT/RTPC-like"/>
    <property type="match status" value="1"/>
</dbReference>
<evidence type="ECO:0000256" key="6">
    <source>
        <dbReference type="ARBA" id="ARBA00044633"/>
    </source>
</evidence>
<feature type="domain" description="Enolpyruvate transferase" evidence="9">
    <location>
        <begin position="17"/>
        <end position="420"/>
    </location>
</feature>
<feature type="binding site" evidence="7">
    <location>
        <position position="31"/>
    </location>
    <ligand>
        <name>phosphoenolpyruvate</name>
        <dbReference type="ChEBI" id="CHEBI:58702"/>
    </ligand>
</feature>
<feature type="binding site" evidence="7">
    <location>
        <position position="174"/>
    </location>
    <ligand>
        <name>3-phosphoshikimate</name>
        <dbReference type="ChEBI" id="CHEBI:145989"/>
    </ligand>
</feature>
<comment type="function">
    <text evidence="7">Catalyzes the transfer of the enolpyruvyl moiety of phosphoenolpyruvate (PEP) to the 5-hydroxyl of shikimate-3-phosphate (S3P) to produce enolpyruvyl shikimate-3-phosphate and inorganic phosphate.</text>
</comment>
<evidence type="ECO:0000259" key="9">
    <source>
        <dbReference type="Pfam" id="PF00275"/>
    </source>
</evidence>
<feature type="binding site" evidence="7">
    <location>
        <position position="344"/>
    </location>
    <ligand>
        <name>3-phosphoshikimate</name>
        <dbReference type="ChEBI" id="CHEBI:145989"/>
    </ligand>
</feature>
<dbReference type="EC" id="2.5.1.19" evidence="7"/>
<dbReference type="InterPro" id="IPR006264">
    <property type="entry name" value="EPSP_synthase"/>
</dbReference>
<dbReference type="InterPro" id="IPR001986">
    <property type="entry name" value="Enolpyruvate_Tfrase_dom"/>
</dbReference>
<dbReference type="PANTHER" id="PTHR21090">
    <property type="entry name" value="AROM/DEHYDROQUINATE SYNTHASE"/>
    <property type="match status" value="1"/>
</dbReference>
<dbReference type="Gene3D" id="3.65.10.10">
    <property type="entry name" value="Enolpyruvate transferase domain"/>
    <property type="match status" value="2"/>
</dbReference>
<dbReference type="PANTHER" id="PTHR21090:SF5">
    <property type="entry name" value="PENTAFUNCTIONAL AROM POLYPEPTIDE"/>
    <property type="match status" value="1"/>
</dbReference>
<evidence type="ECO:0000313" key="11">
    <source>
        <dbReference type="Proteomes" id="UP001500618"/>
    </source>
</evidence>
<name>A0ABN2GFY9_9ACTN</name>
<feature type="binding site" evidence="7">
    <location>
        <position position="32"/>
    </location>
    <ligand>
        <name>3-phosphoshikimate</name>
        <dbReference type="ChEBI" id="CHEBI:145989"/>
    </ligand>
</feature>
<evidence type="ECO:0000313" key="10">
    <source>
        <dbReference type="EMBL" id="GAA1670635.1"/>
    </source>
</evidence>
<feature type="binding site" evidence="7">
    <location>
        <position position="31"/>
    </location>
    <ligand>
        <name>3-phosphoshikimate</name>
        <dbReference type="ChEBI" id="CHEBI:145989"/>
    </ligand>
</feature>
<feature type="binding site" evidence="7">
    <location>
        <position position="389"/>
    </location>
    <ligand>
        <name>phosphoenolpyruvate</name>
        <dbReference type="ChEBI" id="CHEBI:58702"/>
    </ligand>
</feature>
<dbReference type="RefSeq" id="WP_163572630.1">
    <property type="nucleotide sequence ID" value="NZ_BAAANY010000008.1"/>
</dbReference>
<feature type="binding site" evidence="7">
    <location>
        <position position="128"/>
    </location>
    <ligand>
        <name>phosphoenolpyruvate</name>
        <dbReference type="ChEBI" id="CHEBI:58702"/>
    </ligand>
</feature>
<keyword evidence="3 7" id="KW-0028">Amino-acid biosynthesis</keyword>
<sequence length="431" mass="43810">MAVTTSVITDPWPAPTASGPVDADVRLPGSKSATNRALLLAALSERPAVVSGPMRARDSALMVGGLRTLGVEIDDSDAQAWRVTGGAVTGGGRIDVGLAGTVMRFLPPVAALGTGPTRFFGDKGVEKRPMGMLIDGLRQLGIEVDDGCLGALPLTVTGRGAVTGREVSIDASDSSQFLSALLLAAPRFANGLVLRHTGEILPSAPHLAMTVQMLRAAGAQVDDSQPNTWEVAPGPLTAGSIGIEPDLSNAAPFLAAALVTGGTVRVPAWPLESTQPGAELPALLTAMGATVTLNANGLAVTGGRLRGIDADLRDVSELTPAIAALAALADGPSTLRGVAHIRGHETDRLAALRTEINALGGDVKETADGLVINPKPLHGGVFSTYADHRMATAAAVLGLAVEGVLIENVATTSKTLPEFTGLWTAMLGGGS</sequence>
<feature type="binding site" evidence="7">
    <location>
        <position position="100"/>
    </location>
    <ligand>
        <name>phosphoenolpyruvate</name>
        <dbReference type="ChEBI" id="CHEBI:58702"/>
    </ligand>
</feature>
<comment type="caution">
    <text evidence="7">Lacks conserved residue(s) required for the propagation of feature annotation.</text>
</comment>
<feature type="binding site" evidence="7">
    <location>
        <position position="317"/>
    </location>
    <ligand>
        <name>3-phosphoshikimate</name>
        <dbReference type="ChEBI" id="CHEBI:145989"/>
    </ligand>
</feature>
<feature type="binding site" evidence="7">
    <location>
        <position position="175"/>
    </location>
    <ligand>
        <name>3-phosphoshikimate</name>
        <dbReference type="ChEBI" id="CHEBI:145989"/>
    </ligand>
</feature>
<keyword evidence="7" id="KW-0963">Cytoplasm</keyword>
<feature type="binding site" evidence="7">
    <location>
        <position position="203"/>
    </location>
    <ligand>
        <name>3-phosphoshikimate</name>
        <dbReference type="ChEBI" id="CHEBI:145989"/>
    </ligand>
</feature>
<evidence type="ECO:0000256" key="1">
    <source>
        <dbReference type="ARBA" id="ARBA00004811"/>
    </source>
</evidence>
<evidence type="ECO:0000256" key="4">
    <source>
        <dbReference type="ARBA" id="ARBA00022679"/>
    </source>
</evidence>
<dbReference type="PROSITE" id="PS00885">
    <property type="entry name" value="EPSP_SYNTHASE_2"/>
    <property type="match status" value="1"/>
</dbReference>
<gene>
    <name evidence="7 10" type="primary">aroA</name>
    <name evidence="10" type="ORF">GCM10009765_20070</name>
</gene>